<dbReference type="RefSeq" id="WP_136352110.1">
    <property type="nucleotide sequence ID" value="NZ_CP046266.1"/>
</dbReference>
<dbReference type="EMBL" id="SSNT01000003">
    <property type="protein sequence ID" value="THF82025.1"/>
    <property type="molecule type" value="Genomic_DNA"/>
</dbReference>
<comment type="caution">
    <text evidence="1">The sequence shown here is derived from an EMBL/GenBank/DDBJ whole genome shotgun (WGS) entry which is preliminary data.</text>
</comment>
<name>A0A4S4C2U5_9BACI</name>
<proteinExistence type="predicted"/>
<protein>
    <submittedName>
        <fullName evidence="1">Uncharacterized protein</fullName>
    </submittedName>
</protein>
<dbReference type="PRINTS" id="PR02026">
    <property type="entry name" value="YTRCYTRDABC"/>
</dbReference>
<keyword evidence="2" id="KW-1185">Reference proteome</keyword>
<reference evidence="1 2" key="1">
    <citation type="submission" date="2019-04" db="EMBL/GenBank/DDBJ databases">
        <title>Bacillus sediminilitoris sp. nov., isolated from a tidal flat sediment on the East China Sea.</title>
        <authorList>
            <person name="Wei Y."/>
            <person name="Mao H."/>
            <person name="Fang J."/>
        </authorList>
    </citation>
    <scope>NUCLEOTIDE SEQUENCE [LARGE SCALE GENOMIC DNA]</scope>
    <source>
        <strain evidence="1 2">DSL-17</strain>
    </source>
</reference>
<evidence type="ECO:0000313" key="1">
    <source>
        <dbReference type="EMBL" id="THF82025.1"/>
    </source>
</evidence>
<accession>A0A4S4C2U5</accession>
<sequence length="78" mass="8622">MVFTWCVTVFYTLTFSAGGIAGTSFAQGIVTFSVRILPLLIVALIAVQLEVFTGVDFTLDDDILESTYHFTPIAYVFF</sequence>
<dbReference type="Proteomes" id="UP000310334">
    <property type="component" value="Unassembled WGS sequence"/>
</dbReference>
<gene>
    <name evidence="1" type="ORF">E6W99_05100</name>
</gene>
<evidence type="ECO:0000313" key="2">
    <source>
        <dbReference type="Proteomes" id="UP000310334"/>
    </source>
</evidence>
<dbReference type="AlphaFoldDB" id="A0A4S4C2U5"/>
<dbReference type="InterPro" id="IPR023264">
    <property type="entry name" value="ABC_transptr_acetoin_YtrC/YtrD"/>
</dbReference>
<organism evidence="1 2">
    <name type="scientific">Metabacillus sediminilitoris</name>
    <dbReference type="NCBI Taxonomy" id="2567941"/>
    <lineage>
        <taxon>Bacteria</taxon>
        <taxon>Bacillati</taxon>
        <taxon>Bacillota</taxon>
        <taxon>Bacilli</taxon>
        <taxon>Bacillales</taxon>
        <taxon>Bacillaceae</taxon>
        <taxon>Metabacillus</taxon>
    </lineage>
</organism>